<keyword evidence="3" id="KW-1185">Reference proteome</keyword>
<dbReference type="InterPro" id="IPR036286">
    <property type="entry name" value="LexA/Signal_pep-like_sf"/>
</dbReference>
<organism evidence="2 3">
    <name type="scientific">Mesorhizobium retamae</name>
    <dbReference type="NCBI Taxonomy" id="2912854"/>
    <lineage>
        <taxon>Bacteria</taxon>
        <taxon>Pseudomonadati</taxon>
        <taxon>Pseudomonadota</taxon>
        <taxon>Alphaproteobacteria</taxon>
        <taxon>Hyphomicrobiales</taxon>
        <taxon>Phyllobacteriaceae</taxon>
        <taxon>Mesorhizobium</taxon>
    </lineage>
</organism>
<evidence type="ECO:0000313" key="2">
    <source>
        <dbReference type="EMBL" id="MCG7507099.1"/>
    </source>
</evidence>
<dbReference type="Pfam" id="PF00717">
    <property type="entry name" value="Peptidase_S24"/>
    <property type="match status" value="1"/>
</dbReference>
<dbReference type="InterPro" id="IPR001387">
    <property type="entry name" value="Cro/C1-type_HTH"/>
</dbReference>
<dbReference type="Gene3D" id="1.10.260.40">
    <property type="entry name" value="lambda repressor-like DNA-binding domains"/>
    <property type="match status" value="1"/>
</dbReference>
<dbReference type="RefSeq" id="WP_239367923.1">
    <property type="nucleotide sequence ID" value="NZ_JAKREW010000020.1"/>
</dbReference>
<dbReference type="SUPFAM" id="SSF47413">
    <property type="entry name" value="lambda repressor-like DNA-binding domains"/>
    <property type="match status" value="1"/>
</dbReference>
<dbReference type="CDD" id="cd06529">
    <property type="entry name" value="S24_LexA-like"/>
    <property type="match status" value="1"/>
</dbReference>
<gene>
    <name evidence="2" type="ORF">L4923_18885</name>
</gene>
<dbReference type="Gene3D" id="2.10.109.10">
    <property type="entry name" value="Umud Fragment, subunit A"/>
    <property type="match status" value="1"/>
</dbReference>
<feature type="domain" description="HTH cro/C1-type" evidence="1">
    <location>
        <begin position="8"/>
        <end position="62"/>
    </location>
</feature>
<comment type="caution">
    <text evidence="2">The sequence shown here is derived from an EMBL/GenBank/DDBJ whole genome shotgun (WGS) entry which is preliminary data.</text>
</comment>
<evidence type="ECO:0000259" key="1">
    <source>
        <dbReference type="PROSITE" id="PS50943"/>
    </source>
</evidence>
<dbReference type="InterPro" id="IPR010982">
    <property type="entry name" value="Lambda_DNA-bd_dom_sf"/>
</dbReference>
<dbReference type="Pfam" id="PF01381">
    <property type="entry name" value="HTH_3"/>
    <property type="match status" value="1"/>
</dbReference>
<name>A0ABS9QI28_9HYPH</name>
<dbReference type="PROSITE" id="PS50943">
    <property type="entry name" value="HTH_CROC1"/>
    <property type="match status" value="1"/>
</dbReference>
<evidence type="ECO:0000313" key="3">
    <source>
        <dbReference type="Proteomes" id="UP001201701"/>
    </source>
</evidence>
<protein>
    <submittedName>
        <fullName evidence="2">XRE family transcriptional regulator</fullName>
    </submittedName>
</protein>
<dbReference type="SUPFAM" id="SSF51306">
    <property type="entry name" value="LexA/Signal peptidase"/>
    <property type="match status" value="1"/>
</dbReference>
<accession>A0ABS9QI28</accession>
<dbReference type="SMART" id="SM00530">
    <property type="entry name" value="HTH_XRE"/>
    <property type="match status" value="1"/>
</dbReference>
<dbReference type="CDD" id="cd00093">
    <property type="entry name" value="HTH_XRE"/>
    <property type="match status" value="1"/>
</dbReference>
<sequence>MDNMARKIRDLRVKLGLSQGGLAQRIGVDQSTVSKYERAELNPKAEPAQKLADLAGVTIGEWLGIEPVSNKDVRAKTARVVGELQAGVWREAVEWEYDDQYDAPVLLDPALPNYPLKGYVVKGTSMNRHYPDGSIVYAAATIANGLYPMNGDHVLVSRRNKSGLFEATLKEYVVEPDGSKWLWPRSSDPEHQTPIQFGSDSEEVTVTGIVFSSFVRRPRRAG</sequence>
<dbReference type="InterPro" id="IPR039418">
    <property type="entry name" value="LexA-like"/>
</dbReference>
<dbReference type="InterPro" id="IPR015927">
    <property type="entry name" value="Peptidase_S24_S26A/B/C"/>
</dbReference>
<reference evidence="2 3" key="1">
    <citation type="submission" date="2022-02" db="EMBL/GenBank/DDBJ databases">
        <title>Draft genome sequence of Mezorhizobium retamae strain IRAMC:0171 isolated from Retama raetam nodules.</title>
        <authorList>
            <person name="Bengaied R."/>
            <person name="Sbissi I."/>
            <person name="Huber K."/>
            <person name="Ghodbane F."/>
            <person name="Nouioui I."/>
            <person name="Tarhouni M."/>
            <person name="Gtari M."/>
        </authorList>
    </citation>
    <scope>NUCLEOTIDE SEQUENCE [LARGE SCALE GENOMIC DNA]</scope>
    <source>
        <strain evidence="2 3">IRAMC:0171</strain>
    </source>
</reference>
<dbReference type="EMBL" id="JAKREW010000020">
    <property type="protein sequence ID" value="MCG7507099.1"/>
    <property type="molecule type" value="Genomic_DNA"/>
</dbReference>
<dbReference type="Proteomes" id="UP001201701">
    <property type="component" value="Unassembled WGS sequence"/>
</dbReference>
<proteinExistence type="predicted"/>